<dbReference type="InParanoid" id="D2W0M1"/>
<evidence type="ECO:0000313" key="1">
    <source>
        <dbReference type="EMBL" id="EFC37314.1"/>
    </source>
</evidence>
<accession>D2W0M1</accession>
<dbReference type="GeneID" id="8853705"/>
<dbReference type="Proteomes" id="UP000006671">
    <property type="component" value="Unassembled WGS sequence"/>
</dbReference>
<organism evidence="2">
    <name type="scientific">Naegleria gruberi</name>
    <name type="common">Amoeba</name>
    <dbReference type="NCBI Taxonomy" id="5762"/>
    <lineage>
        <taxon>Eukaryota</taxon>
        <taxon>Discoba</taxon>
        <taxon>Heterolobosea</taxon>
        <taxon>Tetramitia</taxon>
        <taxon>Eutetramitia</taxon>
        <taxon>Vahlkampfiidae</taxon>
        <taxon>Naegleria</taxon>
    </lineage>
</organism>
<dbReference type="EMBL" id="GG738919">
    <property type="protein sequence ID" value="EFC37314.1"/>
    <property type="molecule type" value="Genomic_DNA"/>
</dbReference>
<keyword evidence="2" id="KW-1185">Reference proteome</keyword>
<reference evidence="1 2" key="1">
    <citation type="journal article" date="2010" name="Cell">
        <title>The genome of Naegleria gruberi illuminates early eukaryotic versatility.</title>
        <authorList>
            <person name="Fritz-Laylin L.K."/>
            <person name="Prochnik S.E."/>
            <person name="Ginger M.L."/>
            <person name="Dacks J.B."/>
            <person name="Carpenter M.L."/>
            <person name="Field M.C."/>
            <person name="Kuo A."/>
            <person name="Paredez A."/>
            <person name="Chapman J."/>
            <person name="Pham J."/>
            <person name="Shu S."/>
            <person name="Neupane R."/>
            <person name="Cipriano M."/>
            <person name="Mancuso J."/>
            <person name="Tu H."/>
            <person name="Salamov A."/>
            <person name="Lindquist E."/>
            <person name="Shapiro H."/>
            <person name="Lucas S."/>
            <person name="Grigoriev I.V."/>
            <person name="Cande W.Z."/>
            <person name="Fulton C."/>
            <person name="Rokhsar D.S."/>
            <person name="Dawson S.C."/>
        </authorList>
    </citation>
    <scope>NUCLEOTIDE SEQUENCE [LARGE SCALE GENOMIC DNA]</scope>
    <source>
        <strain evidence="1 2">NEG-M</strain>
    </source>
</reference>
<sequence length="340" mass="40938">MAEIKEQAIRLNDDDLSPEEREKISIEKFVLDLVLRWNVQDYFDDDIEKSFQVPFFLNEHFNKYTMYSLLFFRNILFESEYYMEEYIREYPKIAIYSPMFKCFASFVKEEYDLKSKRSSMLNQIPFLNFIIKLFNSVGVEVKVNDYLRDENGNILVNQLLAISYEQFNMCGIVSSDLSIESEEEWRNCIFTSHIMQRKHTNTQRMFSLCFIIHGCKITFFYSHQPYSLDYFLFNKIQTWDFCNADHLIEIVGCLFMFINLSWMNSKTNPFGYIGTQILSAMNTVALYEQKLKEKLKYEEERQQYRIIKEKHRLLKKKRKDKKIKFTESVIDQLLKCTITK</sequence>
<dbReference type="RefSeq" id="XP_002670058.1">
    <property type="nucleotide sequence ID" value="XM_002670012.1"/>
</dbReference>
<evidence type="ECO:0000313" key="2">
    <source>
        <dbReference type="Proteomes" id="UP000006671"/>
    </source>
</evidence>
<name>D2W0M1_NAEGR</name>
<protein>
    <submittedName>
        <fullName evidence="1">Predicted protein</fullName>
    </submittedName>
</protein>
<dbReference type="KEGG" id="ngr:NAEGRDRAFT_53757"/>
<proteinExistence type="predicted"/>
<dbReference type="VEuPathDB" id="AmoebaDB:NAEGRDRAFT_53757"/>
<gene>
    <name evidence="1" type="ORF">NAEGRDRAFT_53757</name>
</gene>
<dbReference type="AlphaFoldDB" id="D2W0M1"/>